<dbReference type="RefSeq" id="WP_097056734.1">
    <property type="nucleotide sequence ID" value="NZ_OCMF01000003.1"/>
</dbReference>
<evidence type="ECO:0000313" key="3">
    <source>
        <dbReference type="Proteomes" id="UP000219193"/>
    </source>
</evidence>
<accession>A0A285X967</accession>
<dbReference type="EMBL" id="OCMF01000003">
    <property type="protein sequence ID" value="SOC80969.1"/>
    <property type="molecule type" value="Genomic_DNA"/>
</dbReference>
<dbReference type="AlphaFoldDB" id="A0A285X967"/>
<reference evidence="3" key="1">
    <citation type="submission" date="2017-09" db="EMBL/GenBank/DDBJ databases">
        <authorList>
            <person name="Varghese N."/>
            <person name="Submissions S."/>
        </authorList>
    </citation>
    <scope>NUCLEOTIDE SEQUENCE [LARGE SCALE GENOMIC DNA]</scope>
    <source>
        <strain evidence="3">CGMCC 1.12641</strain>
    </source>
</reference>
<sequence>MKTIFSILAIVTSLNFFAQDADPATEFWNTLQQYCGRAFEGYVVEAPQDDAFRGKKLIMHVRSCEEKLIKIPFLVGEDRSRTWIFSKENERIQLKHDHRHEDGTNDEVTMYGGTATNYGLSDIQVFPADPETALLLPLAATNVWWVTLDDNTFTYNLRRIGTDRFFSIAFDLRKPVPAPAAPWGWED</sequence>
<proteinExistence type="predicted"/>
<dbReference type="OrthoDB" id="1524207at2"/>
<organism evidence="2 3">
    <name type="scientific">Salinimicrobium sediminis</name>
    <dbReference type="NCBI Taxonomy" id="1343891"/>
    <lineage>
        <taxon>Bacteria</taxon>
        <taxon>Pseudomonadati</taxon>
        <taxon>Bacteroidota</taxon>
        <taxon>Flavobacteriia</taxon>
        <taxon>Flavobacteriales</taxon>
        <taxon>Flavobacteriaceae</taxon>
        <taxon>Salinimicrobium</taxon>
    </lineage>
</organism>
<evidence type="ECO:0000256" key="1">
    <source>
        <dbReference type="SAM" id="SignalP"/>
    </source>
</evidence>
<gene>
    <name evidence="2" type="ORF">SAMN06296241_2534</name>
</gene>
<feature type="chain" id="PRO_5012199785" description="Secreted protein" evidence="1">
    <location>
        <begin position="19"/>
        <end position="187"/>
    </location>
</feature>
<name>A0A285X967_9FLAO</name>
<keyword evidence="1" id="KW-0732">Signal</keyword>
<evidence type="ECO:0000313" key="2">
    <source>
        <dbReference type="EMBL" id="SOC80969.1"/>
    </source>
</evidence>
<keyword evidence="3" id="KW-1185">Reference proteome</keyword>
<dbReference type="Proteomes" id="UP000219193">
    <property type="component" value="Unassembled WGS sequence"/>
</dbReference>
<protein>
    <recommendedName>
        <fullName evidence="4">Secreted protein</fullName>
    </recommendedName>
</protein>
<evidence type="ECO:0008006" key="4">
    <source>
        <dbReference type="Google" id="ProtNLM"/>
    </source>
</evidence>
<feature type="signal peptide" evidence="1">
    <location>
        <begin position="1"/>
        <end position="18"/>
    </location>
</feature>